<dbReference type="InterPro" id="IPR006131">
    <property type="entry name" value="Asp_carbamoyltransf_Asp/Orn-bd"/>
</dbReference>
<evidence type="ECO:0000256" key="11">
    <source>
        <dbReference type="ARBA" id="ARBA00043968"/>
    </source>
</evidence>
<name>A0A851Y6N1_EOLRO</name>
<sequence length="1939" mass="213235">PCVFNPSGSLRIMAVDCGLKYNQLRCLCERGAAVTVVPWDHPLDTADFDGLFISNGPGDPQLCQETVSSLRRVLDAPQPKPVFGICLGHQLLSLALGAHTYKMKYGNRGHNQPCLHEDTQRCFITAQNHGFAVEAGSLPPGWAPLFTNANDGSNEGLVHEHKPFFSVQFHPEHCAGPTDLEGLFDVFVETAQDLQSGDGSTRTVRERLRDWLTYDKAPAGSQNGVRPRKVLILGSGGLSIGQAGEFDYSGSQAIKALKEENIQTVLINPNIATVQTSKGLADKVYFLPITPEYVTQVIRNERPDGVLLTFGGQTALNCGVELTKAGVLERYHVRVLGTPVTSIEMTEDRKVFVEKMEEIGEHVAPSEAAASLEQAQAAAERLGYPVLVRSAYALGGLGSGFANTREELVALVSQAFTHTSQVLVDKSLKGWKEIEYEVTLNNTEYFMLRRTAVKVVQHLGIVGECNIQFALNPESEQYYIIEVNARLSRSSALASKATGYPLAYVAAKLALGIPLPLLRNSVTNSTTANFEPSLDYCVVKIPRWDLSKFLRVSTKIGSSMKSVGEVMAIGRNFEEAFQKALRMVDENCVGFDHTELETPTDKRIFVLAAALRAGYSIGRLYELTKIDRWFLHKMKNITDHAVLLESYREEQSTMPPAVLKRAKQLGFSDKQVALAVLSTELAVRKMRRDLKILPVVKQIDTVAAEWPAQTNYLYLTYNGTEHDLAFHEPHVMVIGSGVYRIGSSVEFDWCAVGCIQELRKMGFKTIMVNYNPETVSTDYDMCDRLYFDEISFEVVMDIYELENPEGVILSMGGQLPNNIAMALHRQQCRILGTSPEAIDSAENRFKFSRLLDSIGISQPLWKELSDMEEIDVDAVACDGMVVAIAISEHVENAGVHSGDATLVTPPQDITPKTLERIKAIVHAIGQELQVTGPFNLQLIAKDDQLKVIECNVRVSRSFPFVSKTLGVDLVALASQVIMGEDVEPVGLMTGTGIVGVKVPQFSFSRLAGADVVLGVEMTSTGEVACFGENRCEAYLKAMLSTGFKIPKKNILLTIGSYKNKSELLPTVRTLESLGYKLYASLGTADFYTEHGIKVMAVDWHFEETDGSEAGTRETQRSILDYLAENHFEMVINLSMRNSGGRRLSSFVTKGYRTRRLAVDYSVPLIIDIKCTKLFVEALGQIGAAPPLKMHVDCMTSQKLIRLPGLIDVHVHLREPGSTHKEDFASGTAAALAGGVTMVCAMPNTSPAITDTTSFTLVQKLAEAGARCDFALFLGASLDNASLLGPLAGAAAGLKMYLNDTFSSLQMDDVSLWMEVSHRRQGLDPVPGAGAHQIFPPQHFEQWPRHLPIVAHAERQTVAAVLMVAQLYQRPVHICHVARREEILLIKAAKQKGIPVTCEVAPHHLFLCRDDLGRLGEGRAAVRPALGTRQDMETLWENMDTIDCFATDHAPHTLEEKQGHEPPPGFPGLETMLPLLLTAVSEGRLTVEDIIQRLYENPRKIFRLPAQEDTYVEVDLEHEWIIPSCMAFSKARWTPFEGMKVKGTVRRVVLRGEVAYIDGQVLVPPGYGQDVKKWPSGSVLPRHAAPTKESAKVRGSSSPRRAGPTGDGRFHLPPRIHRASDPGLPGKEGDVIVMAQWNLAVIQDSYFYPPGSIPRQASPQGVPHFQTSPLLHPLVGQHVLSVQQFSKEQMSHLFNVAHTLRMLVQKERSLDILKGKVMASMFYEASTRTSSSFAAAMSRLGGSVLSFSEATSSVQKGESLADSVQTMCCYADVLVLRHPQPGAVEVNGAGGAVCCLHAVGLKGLILGRGGLLGTTGQADHSLQITMVGDLKHGRTVHSLARLLTQYRVNLRYVTPPGLRMPADITSFVASKGIKQEEFGSIEEALPDTDVLYMTRIQKERFRVAEEYEACFGQFILTPHIMTRAKEKMVVMHPLPRVNEI</sequence>
<dbReference type="Gene3D" id="3.40.50.880">
    <property type="match status" value="1"/>
</dbReference>
<dbReference type="InterPro" id="IPR058047">
    <property type="entry name" value="CPSase_preATP-grasp"/>
</dbReference>
<evidence type="ECO:0000256" key="9">
    <source>
        <dbReference type="ARBA" id="ARBA00022840"/>
    </source>
</evidence>
<dbReference type="Pfam" id="PF00185">
    <property type="entry name" value="OTCace"/>
    <property type="match status" value="1"/>
</dbReference>
<evidence type="ECO:0000256" key="6">
    <source>
        <dbReference type="ARBA" id="ARBA00022737"/>
    </source>
</evidence>
<dbReference type="SUPFAM" id="SSF52440">
    <property type="entry name" value="PreATP-grasp domain"/>
    <property type="match status" value="2"/>
</dbReference>
<dbReference type="SUPFAM" id="SSF52317">
    <property type="entry name" value="Class I glutamine amidotransferase-like"/>
    <property type="match status" value="1"/>
</dbReference>
<keyword evidence="6" id="KW-0677">Repeat</keyword>
<feature type="domain" description="MGS-like" evidence="18">
    <location>
        <begin position="1043"/>
        <end position="1200"/>
    </location>
</feature>
<evidence type="ECO:0000256" key="12">
    <source>
        <dbReference type="ARBA" id="ARBA00043998"/>
    </source>
</evidence>
<dbReference type="GO" id="GO:0006541">
    <property type="term" value="P:glutamine metabolic process"/>
    <property type="evidence" value="ECO:0007669"/>
    <property type="project" value="TreeGrafter"/>
</dbReference>
<dbReference type="GO" id="GO:0019240">
    <property type="term" value="P:citrulline biosynthetic process"/>
    <property type="evidence" value="ECO:0007669"/>
    <property type="project" value="TreeGrafter"/>
</dbReference>
<dbReference type="Pfam" id="PF12890">
    <property type="entry name" value="DHOase"/>
    <property type="match status" value="1"/>
</dbReference>
<dbReference type="InterPro" id="IPR002195">
    <property type="entry name" value="Dihydroorotase_CS"/>
</dbReference>
<feature type="domain" description="ATP-grasp" evidence="17">
    <location>
        <begin position="760"/>
        <end position="978"/>
    </location>
</feature>
<evidence type="ECO:0000259" key="18">
    <source>
        <dbReference type="PROSITE" id="PS51855"/>
    </source>
</evidence>
<dbReference type="PROSITE" id="PS51273">
    <property type="entry name" value="GATASE_TYPE_1"/>
    <property type="match status" value="1"/>
</dbReference>
<keyword evidence="3" id="KW-0436">Ligase</keyword>
<keyword evidence="5" id="KW-0479">Metal-binding</keyword>
<dbReference type="Pfam" id="PF25596">
    <property type="entry name" value="CPSase_L_D1"/>
    <property type="match status" value="2"/>
</dbReference>
<dbReference type="FunFam" id="3.40.50.1370:FF:000005">
    <property type="entry name" value="CAD protein-like isoform X1"/>
    <property type="match status" value="1"/>
</dbReference>
<dbReference type="PROSITE" id="PS00867">
    <property type="entry name" value="CPSASE_2"/>
    <property type="match status" value="2"/>
</dbReference>
<dbReference type="Pfam" id="PF02729">
    <property type="entry name" value="OTCace_N"/>
    <property type="match status" value="1"/>
</dbReference>
<dbReference type="EMBL" id="WBNI01000941">
    <property type="protein sequence ID" value="NXD70221.1"/>
    <property type="molecule type" value="Genomic_DNA"/>
</dbReference>
<dbReference type="GO" id="GO:0006207">
    <property type="term" value="P:'de novo' pyrimidine nucleobase biosynthetic process"/>
    <property type="evidence" value="ECO:0007669"/>
    <property type="project" value="TreeGrafter"/>
</dbReference>
<gene>
    <name evidence="19" type="primary">Cad</name>
    <name evidence="19" type="ORF">EOLROS_R04854</name>
</gene>
<dbReference type="InterPro" id="IPR006132">
    <property type="entry name" value="Asp/Orn_carbamoyltranf_P-bd"/>
</dbReference>
<dbReference type="FunFam" id="3.20.20.140:FF:000036">
    <property type="entry name" value="Carbamoyl-phosphate synthase large chain"/>
    <property type="match status" value="1"/>
</dbReference>
<accession>A0A851Y6N1</accession>
<dbReference type="GO" id="GO:0005829">
    <property type="term" value="C:cytosol"/>
    <property type="evidence" value="ECO:0007669"/>
    <property type="project" value="TreeGrafter"/>
</dbReference>
<evidence type="ECO:0000256" key="8">
    <source>
        <dbReference type="ARBA" id="ARBA00022801"/>
    </source>
</evidence>
<evidence type="ECO:0000313" key="20">
    <source>
        <dbReference type="Proteomes" id="UP000637704"/>
    </source>
</evidence>
<comment type="cofactor">
    <cofactor evidence="1">
        <name>Zn(2+)</name>
        <dbReference type="ChEBI" id="CHEBI:29105"/>
    </cofactor>
</comment>
<dbReference type="InterPro" id="IPR036901">
    <property type="entry name" value="Asp/Orn_carbamoylTrfase_sf"/>
</dbReference>
<dbReference type="PROSITE" id="PS00097">
    <property type="entry name" value="CARBAMOYLTRANSFERASE"/>
    <property type="match status" value="1"/>
</dbReference>
<dbReference type="SUPFAM" id="SSF48108">
    <property type="entry name" value="Carbamoyl phosphate synthetase, large subunit connection domain"/>
    <property type="match status" value="1"/>
</dbReference>
<evidence type="ECO:0000256" key="1">
    <source>
        <dbReference type="ARBA" id="ARBA00001947"/>
    </source>
</evidence>
<dbReference type="Gene3D" id="3.20.20.140">
    <property type="entry name" value="Metal-dependent hydrolases"/>
    <property type="match status" value="1"/>
</dbReference>
<dbReference type="InterPro" id="IPR032466">
    <property type="entry name" value="Metal_Hydrolase"/>
</dbReference>
<comment type="catalytic activity">
    <reaction evidence="13">
        <text>hydrogencarbonate + NH4(+) + 2 ATP = carbamoyl phosphate + 2 ADP + phosphate + 2 H(+)</text>
        <dbReference type="Rhea" id="RHEA:18029"/>
        <dbReference type="ChEBI" id="CHEBI:15378"/>
        <dbReference type="ChEBI" id="CHEBI:17544"/>
        <dbReference type="ChEBI" id="CHEBI:28938"/>
        <dbReference type="ChEBI" id="CHEBI:30616"/>
        <dbReference type="ChEBI" id="CHEBI:43474"/>
        <dbReference type="ChEBI" id="CHEBI:58228"/>
        <dbReference type="ChEBI" id="CHEBI:456216"/>
        <dbReference type="EC" id="6.3.4.16"/>
    </reaction>
</comment>
<dbReference type="Pfam" id="PF02787">
    <property type="entry name" value="CPSase_L_D3"/>
    <property type="match status" value="1"/>
</dbReference>
<feature type="region of interest" description="Disordered" evidence="16">
    <location>
        <begin position="1573"/>
        <end position="1622"/>
    </location>
</feature>
<dbReference type="SUPFAM" id="SSF51556">
    <property type="entry name" value="Metallo-dependent hydrolases"/>
    <property type="match status" value="1"/>
</dbReference>
<evidence type="ECO:0000256" key="15">
    <source>
        <dbReference type="PROSITE-ProRule" id="PRU00409"/>
    </source>
</evidence>
<dbReference type="InterPro" id="IPR036897">
    <property type="entry name" value="CarbamoylP_synth_lsu_oligo_sf"/>
</dbReference>
<evidence type="ECO:0000256" key="13">
    <source>
        <dbReference type="ARBA" id="ARBA00047359"/>
    </source>
</evidence>
<dbReference type="FunFam" id="3.40.50.20:FF:000002">
    <property type="entry name" value="Carbamoyl-phosphate synthase large chain"/>
    <property type="match status" value="1"/>
</dbReference>
<dbReference type="Gene3D" id="3.40.50.20">
    <property type="match status" value="2"/>
</dbReference>
<dbReference type="Gene3D" id="1.10.1030.10">
    <property type="entry name" value="Carbamoyl-phosphate synthetase, large subunit oligomerisation domain"/>
    <property type="match status" value="1"/>
</dbReference>
<dbReference type="PROSITE" id="PS50975">
    <property type="entry name" value="ATP_GRASP"/>
    <property type="match status" value="2"/>
</dbReference>
<proteinExistence type="inferred from homology"/>
<dbReference type="FunFam" id="3.40.50.880:FF:000006">
    <property type="entry name" value="Carbamoyl-phosphate synthase 1, mitochondrial"/>
    <property type="match status" value="1"/>
</dbReference>
<dbReference type="CDD" id="cd01423">
    <property type="entry name" value="MGS_CPS_I_III"/>
    <property type="match status" value="1"/>
</dbReference>
<comment type="catalytic activity">
    <reaction evidence="14">
        <text>carbamoyl phosphate + L-aspartate = N-carbamoyl-L-aspartate + phosphate + H(+)</text>
        <dbReference type="Rhea" id="RHEA:20013"/>
        <dbReference type="ChEBI" id="CHEBI:15378"/>
        <dbReference type="ChEBI" id="CHEBI:29991"/>
        <dbReference type="ChEBI" id="CHEBI:32814"/>
        <dbReference type="ChEBI" id="CHEBI:43474"/>
        <dbReference type="ChEBI" id="CHEBI:58228"/>
        <dbReference type="EC" id="2.1.3.2"/>
    </reaction>
</comment>
<dbReference type="FunFam" id="3.40.50.20:FF:000011">
    <property type="entry name" value="CAD protein-like isoform X1"/>
    <property type="match status" value="1"/>
</dbReference>
<dbReference type="GO" id="GO:0016597">
    <property type="term" value="F:amino acid binding"/>
    <property type="evidence" value="ECO:0007669"/>
    <property type="project" value="InterPro"/>
</dbReference>
<dbReference type="GO" id="GO:0004088">
    <property type="term" value="F:carbamoyl-phosphate synthase (glutamine-hydrolyzing) activity"/>
    <property type="evidence" value="ECO:0007669"/>
    <property type="project" value="TreeGrafter"/>
</dbReference>
<dbReference type="PROSITE" id="PS00483">
    <property type="entry name" value="DIHYDROOROTASE_2"/>
    <property type="match status" value="1"/>
</dbReference>
<comment type="similarity">
    <text evidence="11">In the 3rd section; belongs to the metallo-dependent hydrolases superfamily. DHOase family. CAD subfamily.</text>
</comment>
<evidence type="ECO:0000256" key="4">
    <source>
        <dbReference type="ARBA" id="ARBA00022679"/>
    </source>
</evidence>
<dbReference type="PRINTS" id="PR00101">
    <property type="entry name" value="ATCASE"/>
</dbReference>
<dbReference type="InterPro" id="IPR005480">
    <property type="entry name" value="CPSase_lsu_oligo"/>
</dbReference>
<dbReference type="SUPFAM" id="SSF53671">
    <property type="entry name" value="Aspartate/ornithine carbamoyltransferase"/>
    <property type="match status" value="1"/>
</dbReference>
<evidence type="ECO:0000259" key="17">
    <source>
        <dbReference type="PROSITE" id="PS50975"/>
    </source>
</evidence>
<dbReference type="Pfam" id="PF02142">
    <property type="entry name" value="MGS"/>
    <property type="match status" value="1"/>
</dbReference>
<dbReference type="FunFam" id="1.10.1030.10:FF:000001">
    <property type="entry name" value="Carbamoyl-phosphate synthase large chain"/>
    <property type="match status" value="1"/>
</dbReference>
<dbReference type="GO" id="GO:0004151">
    <property type="term" value="F:dihydroorotase activity"/>
    <property type="evidence" value="ECO:0007669"/>
    <property type="project" value="TreeGrafter"/>
</dbReference>
<dbReference type="GO" id="GO:0046872">
    <property type="term" value="F:metal ion binding"/>
    <property type="evidence" value="ECO:0007669"/>
    <property type="project" value="UniProtKB-KW"/>
</dbReference>
<evidence type="ECO:0000256" key="16">
    <source>
        <dbReference type="SAM" id="MobiDB-lite"/>
    </source>
</evidence>
<dbReference type="PANTHER" id="PTHR11405">
    <property type="entry name" value="CARBAMOYLTRANSFERASE FAMILY MEMBER"/>
    <property type="match status" value="1"/>
</dbReference>
<dbReference type="FunFam" id="3.30.470.20:FF:000004">
    <property type="entry name" value="Carbamoyl-phosphate synthase (glutamine-hydrolyzing)"/>
    <property type="match status" value="1"/>
</dbReference>
<dbReference type="GO" id="GO:0004087">
    <property type="term" value="F:carbamoyl-phosphate synthase (ammonia) activity"/>
    <property type="evidence" value="ECO:0007669"/>
    <property type="project" value="UniProtKB-EC"/>
</dbReference>
<dbReference type="InterPro" id="IPR017926">
    <property type="entry name" value="GATASE"/>
</dbReference>
<dbReference type="InterPro" id="IPR006130">
    <property type="entry name" value="Asp/Orn_carbamoylTrfase"/>
</dbReference>
<evidence type="ECO:0000256" key="3">
    <source>
        <dbReference type="ARBA" id="ARBA00022598"/>
    </source>
</evidence>
<feature type="non-terminal residue" evidence="19">
    <location>
        <position position="1939"/>
    </location>
</feature>
<dbReference type="SMART" id="SM01096">
    <property type="entry name" value="CPSase_L_D3"/>
    <property type="match status" value="1"/>
</dbReference>
<dbReference type="GO" id="GO:0005524">
    <property type="term" value="F:ATP binding"/>
    <property type="evidence" value="ECO:0007669"/>
    <property type="project" value="UniProtKB-UniRule"/>
</dbReference>
<dbReference type="GO" id="GO:0004070">
    <property type="term" value="F:aspartate carbamoyltransferase activity"/>
    <property type="evidence" value="ECO:0007669"/>
    <property type="project" value="UniProtKB-EC"/>
</dbReference>
<dbReference type="Proteomes" id="UP000637704">
    <property type="component" value="Unassembled WGS sequence"/>
</dbReference>
<evidence type="ECO:0000256" key="2">
    <source>
        <dbReference type="ARBA" id="ARBA00004852"/>
    </source>
</evidence>
<feature type="domain" description="ATP-grasp" evidence="17">
    <location>
        <begin position="353"/>
        <end position="582"/>
    </location>
</feature>
<dbReference type="InterPro" id="IPR005479">
    <property type="entry name" value="CPAse_ATP-bd"/>
</dbReference>
<dbReference type="InterPro" id="IPR011607">
    <property type="entry name" value="MGS-like_dom"/>
</dbReference>
<dbReference type="GO" id="GO:0006228">
    <property type="term" value="P:UTP biosynthetic process"/>
    <property type="evidence" value="ECO:0007669"/>
    <property type="project" value="TreeGrafter"/>
</dbReference>
<dbReference type="FunFam" id="3.30.470.20:FF:000062">
    <property type="entry name" value="Carbamoyl-phosphate synthetase 2, aspartate transcarbamylase, and dihydroorotase"/>
    <property type="match status" value="1"/>
</dbReference>
<evidence type="ECO:0000256" key="5">
    <source>
        <dbReference type="ARBA" id="ARBA00022723"/>
    </source>
</evidence>
<keyword evidence="4" id="KW-0808">Transferase</keyword>
<comment type="caution">
    <text evidence="19">The sequence shown here is derived from an EMBL/GenBank/DDBJ whole genome shotgun (WGS) entry which is preliminary data.</text>
</comment>
<dbReference type="FunFam" id="3.40.50.1380:FF:000005">
    <property type="entry name" value="CAD protein-like isoform X1"/>
    <property type="match status" value="1"/>
</dbReference>
<dbReference type="Pfam" id="PF02786">
    <property type="entry name" value="CPSase_L_D2"/>
    <property type="match status" value="3"/>
</dbReference>
<dbReference type="PROSITE" id="PS00866">
    <property type="entry name" value="CPSASE_1"/>
    <property type="match status" value="1"/>
</dbReference>
<dbReference type="Gene3D" id="3.40.50.1370">
    <property type="entry name" value="Aspartate/ornithine carbamoyltransferase"/>
    <property type="match status" value="2"/>
</dbReference>
<keyword evidence="10" id="KW-0665">Pyrimidine biosynthesis</keyword>
<dbReference type="NCBIfam" id="TIGR00857">
    <property type="entry name" value="pyrC_multi"/>
    <property type="match status" value="1"/>
</dbReference>
<feature type="non-terminal residue" evidence="19">
    <location>
        <position position="1"/>
    </location>
</feature>
<dbReference type="Gene3D" id="3.30.470.20">
    <property type="entry name" value="ATP-grasp fold, B domain"/>
    <property type="match status" value="3"/>
</dbReference>
<dbReference type="PROSITE" id="PS51855">
    <property type="entry name" value="MGS"/>
    <property type="match status" value="1"/>
</dbReference>
<dbReference type="SUPFAM" id="SSF56059">
    <property type="entry name" value="Glutathione synthetase ATP-binding domain-like"/>
    <property type="match status" value="2"/>
</dbReference>
<dbReference type="SUPFAM" id="SSF51338">
    <property type="entry name" value="Composite domain of metallo-dependent hydrolases"/>
    <property type="match status" value="1"/>
</dbReference>
<dbReference type="InterPro" id="IPR036914">
    <property type="entry name" value="MGS-like_dom_sf"/>
</dbReference>
<dbReference type="SMART" id="SM00851">
    <property type="entry name" value="MGS"/>
    <property type="match status" value="1"/>
</dbReference>
<dbReference type="FunFam" id="3.40.50.1370:FF:000002">
    <property type="entry name" value="Aspartate carbamoyltransferase 2"/>
    <property type="match status" value="1"/>
</dbReference>
<keyword evidence="7 15" id="KW-0547">Nucleotide-binding</keyword>
<dbReference type="PANTHER" id="PTHR11405:SF5">
    <property type="entry name" value="CAD PROTEIN"/>
    <property type="match status" value="1"/>
</dbReference>
<dbReference type="CDD" id="cd01316">
    <property type="entry name" value="CAD_DHOase"/>
    <property type="match status" value="1"/>
</dbReference>
<keyword evidence="8" id="KW-0378">Hydrolase</keyword>
<dbReference type="InterPro" id="IPR035686">
    <property type="entry name" value="CPSase_GATase1"/>
</dbReference>
<dbReference type="InterPro" id="IPR011059">
    <property type="entry name" value="Metal-dep_hydrolase_composite"/>
</dbReference>
<dbReference type="InterPro" id="IPR016185">
    <property type="entry name" value="PreATP-grasp_dom_sf"/>
</dbReference>
<dbReference type="PRINTS" id="PR00100">
    <property type="entry name" value="AOTCASE"/>
</dbReference>
<protein>
    <submittedName>
        <fullName evidence="19">PYR1 protein</fullName>
    </submittedName>
</protein>
<dbReference type="InterPro" id="IPR024403">
    <property type="entry name" value="DHOase_cat"/>
</dbReference>
<reference evidence="19" key="1">
    <citation type="submission" date="2019-09" db="EMBL/GenBank/DDBJ databases">
        <title>Bird 10,000 Genomes (B10K) Project - Family phase.</title>
        <authorList>
            <person name="Zhang G."/>
        </authorList>
    </citation>
    <scope>NUCLEOTIDE SEQUENCE</scope>
    <source>
        <strain evidence="19">B10K-DU-025-06</strain>
        <tissue evidence="19">Mixed tissue sample</tissue>
    </source>
</reference>
<evidence type="ECO:0000256" key="7">
    <source>
        <dbReference type="ARBA" id="ARBA00022741"/>
    </source>
</evidence>
<dbReference type="InterPro" id="IPR005483">
    <property type="entry name" value="CPSase_dom"/>
</dbReference>
<dbReference type="Gene3D" id="3.40.50.1380">
    <property type="entry name" value="Methylglyoxal synthase-like domain"/>
    <property type="match status" value="1"/>
</dbReference>
<evidence type="ECO:0000256" key="10">
    <source>
        <dbReference type="ARBA" id="ARBA00022975"/>
    </source>
</evidence>
<organism evidence="19 20">
    <name type="scientific">Eolophus roseicapilla</name>
    <name type="common">Galah cockatoo</name>
    <name type="synonym">Cacatua roseicapilla</name>
    <dbReference type="NCBI Taxonomy" id="176039"/>
    <lineage>
        <taxon>Eukaryota</taxon>
        <taxon>Metazoa</taxon>
        <taxon>Chordata</taxon>
        <taxon>Craniata</taxon>
        <taxon>Vertebrata</taxon>
        <taxon>Euteleostomi</taxon>
        <taxon>Archelosauria</taxon>
        <taxon>Archosauria</taxon>
        <taxon>Dinosauria</taxon>
        <taxon>Saurischia</taxon>
        <taxon>Theropoda</taxon>
        <taxon>Coelurosauria</taxon>
        <taxon>Aves</taxon>
        <taxon>Neognathae</taxon>
        <taxon>Neoaves</taxon>
        <taxon>Telluraves</taxon>
        <taxon>Australaves</taxon>
        <taxon>Psittaciformes</taxon>
        <taxon>Cacatuidae</taxon>
        <taxon>Eolophus</taxon>
    </lineage>
</organism>
<dbReference type="InterPro" id="IPR029062">
    <property type="entry name" value="Class_I_gatase-like"/>
</dbReference>
<dbReference type="Pfam" id="PF00117">
    <property type="entry name" value="GATase"/>
    <property type="match status" value="1"/>
</dbReference>
<comment type="pathway">
    <text evidence="2">Pyrimidine metabolism; UMP biosynthesis via de novo pathway; (S)-dihydroorotate from bicarbonate: step 2/3.</text>
</comment>
<dbReference type="PRINTS" id="PR00098">
    <property type="entry name" value="CPSASE"/>
</dbReference>
<dbReference type="PROSITE" id="PS00482">
    <property type="entry name" value="DIHYDROOROTASE_1"/>
    <property type="match status" value="1"/>
</dbReference>
<keyword evidence="20" id="KW-1185">Reference proteome</keyword>
<evidence type="ECO:0000256" key="14">
    <source>
        <dbReference type="ARBA" id="ARBA00048859"/>
    </source>
</evidence>
<dbReference type="PRINTS" id="PR00099">
    <property type="entry name" value="CPSGATASE"/>
</dbReference>
<dbReference type="InterPro" id="IPR011761">
    <property type="entry name" value="ATP-grasp"/>
</dbReference>
<comment type="similarity">
    <text evidence="12">In the 2nd section; belongs to the CarB family.</text>
</comment>
<dbReference type="CDD" id="cd01744">
    <property type="entry name" value="GATase1_CPSase"/>
    <property type="match status" value="1"/>
</dbReference>
<dbReference type="SUPFAM" id="SSF52335">
    <property type="entry name" value="Methylglyoxal synthase-like"/>
    <property type="match status" value="1"/>
</dbReference>
<evidence type="ECO:0000313" key="19">
    <source>
        <dbReference type="EMBL" id="NXD70221.1"/>
    </source>
</evidence>
<keyword evidence="9 15" id="KW-0067">ATP-binding</keyword>